<name>A0A0W0WZD6_9GAMM</name>
<keyword evidence="8" id="KW-1185">Reference proteome</keyword>
<comment type="cofactor">
    <cofactor evidence="6">
        <name>Zn(2+)</name>
        <dbReference type="ChEBI" id="CHEBI:29105"/>
    </cofactor>
</comment>
<keyword evidence="2 6" id="KW-1003">Cell membrane</keyword>
<gene>
    <name evidence="6" type="primary">dabA</name>
    <name evidence="7" type="ORF">Lnau_0627</name>
</gene>
<dbReference type="Pfam" id="PF10070">
    <property type="entry name" value="DabA"/>
    <property type="match status" value="2"/>
</dbReference>
<reference evidence="7 8" key="1">
    <citation type="submission" date="2015-11" db="EMBL/GenBank/DDBJ databases">
        <title>Genomic analysis of 38 Legionella species identifies large and diverse effector repertoires.</title>
        <authorList>
            <person name="Burstein D."/>
            <person name="Amaro F."/>
            <person name="Zusman T."/>
            <person name="Lifshitz Z."/>
            <person name="Cohen O."/>
            <person name="Gilbert J.A."/>
            <person name="Pupko T."/>
            <person name="Shuman H.A."/>
            <person name="Segal G."/>
        </authorList>
    </citation>
    <scope>NUCLEOTIDE SEQUENCE [LARGE SCALE GENOMIC DNA]</scope>
    <source>
        <strain evidence="7 8">ATCC 49506</strain>
    </source>
</reference>
<evidence type="ECO:0000313" key="8">
    <source>
        <dbReference type="Proteomes" id="UP000054725"/>
    </source>
</evidence>
<comment type="subcellular location">
    <subcellularLocation>
        <location evidence="6">Cell membrane</location>
        <topology evidence="6">Peripheral membrane protein</topology>
    </subcellularLocation>
</comment>
<evidence type="ECO:0000256" key="1">
    <source>
        <dbReference type="ARBA" id="ARBA00022448"/>
    </source>
</evidence>
<keyword evidence="3 6" id="KW-0479">Metal-binding</keyword>
<feature type="binding site" evidence="6">
    <location>
        <position position="461"/>
    </location>
    <ligand>
        <name>Zn(2+)</name>
        <dbReference type="ChEBI" id="CHEBI:29105"/>
    </ligand>
</feature>
<dbReference type="STRING" id="45070.Lnau_0627"/>
<comment type="similarity">
    <text evidence="6">Belongs to the inorganic carbon transporter (TC 9.A.2) DabA family.</text>
</comment>
<evidence type="ECO:0000256" key="4">
    <source>
        <dbReference type="ARBA" id="ARBA00022833"/>
    </source>
</evidence>
<organism evidence="7 8">
    <name type="scientific">Legionella nautarum</name>
    <dbReference type="NCBI Taxonomy" id="45070"/>
    <lineage>
        <taxon>Bacteria</taxon>
        <taxon>Pseudomonadati</taxon>
        <taxon>Pseudomonadota</taxon>
        <taxon>Gammaproteobacteria</taxon>
        <taxon>Legionellales</taxon>
        <taxon>Legionellaceae</taxon>
        <taxon>Legionella</taxon>
    </lineage>
</organism>
<dbReference type="HAMAP" id="MF_01871">
    <property type="entry name" value="DabA"/>
    <property type="match status" value="1"/>
</dbReference>
<evidence type="ECO:0000256" key="5">
    <source>
        <dbReference type="ARBA" id="ARBA00023136"/>
    </source>
</evidence>
<evidence type="ECO:0000256" key="3">
    <source>
        <dbReference type="ARBA" id="ARBA00022723"/>
    </source>
</evidence>
<comment type="subunit">
    <text evidence="6">Forms a complex with DabB.</text>
</comment>
<keyword evidence="1 6" id="KW-0813">Transport</keyword>
<dbReference type="RefSeq" id="WP_058503701.1">
    <property type="nucleotide sequence ID" value="NZ_CAAAIF010000021.1"/>
</dbReference>
<dbReference type="AlphaFoldDB" id="A0A0W0WZD6"/>
<dbReference type="GO" id="GO:0008270">
    <property type="term" value="F:zinc ion binding"/>
    <property type="evidence" value="ECO:0007669"/>
    <property type="project" value="UniProtKB-UniRule"/>
</dbReference>
<dbReference type="InterPro" id="IPR018752">
    <property type="entry name" value="DabA"/>
</dbReference>
<dbReference type="PANTHER" id="PTHR38344:SF1">
    <property type="entry name" value="INORGANIC CARBON TRANSPORTER SUBUNIT DABA-RELATED"/>
    <property type="match status" value="1"/>
</dbReference>
<dbReference type="PATRIC" id="fig|45070.6.peg.666"/>
<dbReference type="EMBL" id="LNYO01000010">
    <property type="protein sequence ID" value="KTD37696.1"/>
    <property type="molecule type" value="Genomic_DNA"/>
</dbReference>
<comment type="caution">
    <text evidence="7">The sequence shown here is derived from an EMBL/GenBank/DDBJ whole genome shotgun (WGS) entry which is preliminary data.</text>
</comment>
<protein>
    <recommendedName>
        <fullName evidence="6">Probable inorganic carbon transporter subunit DabA</fullName>
    </recommendedName>
</protein>
<proteinExistence type="inferred from homology"/>
<sequence length="761" mass="86116">MTTEKIISNKEKTIEFSMKAAIPVKTENRRLRVSALINNAAKRIAPVWPLETFIACNPLQGFEEKHFEEALTTGGFRQKKAPHNSSLEKVNLQMIKWCGSFFDLGQSAIEMPHRDKGFYFGFSKLAYFDKKLHHNKKDYIQWLSNLPKNAEEAIILCLEKLGVSKEKEEEFITQTFLYLPGWAGLVKWKTAWDNSTAKDKQPITLTDFLAVRLVITCLLWPEAAKESQRTEDSSSVQKVLNELKNNEKNYQQTLIRTVLPAANALETKSERANAQLVFCIDVRSEPIRRAIEKLGNYETLGFAGFFGLPIRVKEFATGKLKDCCPVLLKPRFYIDEKPSVKNARSIKHLQQEKVIKTSFRTMYQELKYNFVTPFALVETLGAWCGVKMLFKSLAPTFANQSSASLKRFMNPEVQTEPLFELNEDNWEQGISLSEQIDYAETVLRLMGLTSGFAKLIIFCGHGSSTENNPYASALDCGACGGNHGGTNAKLLAAMLNKPEVRRALEEKGIHIPLDTLFYAALHNTTTDSIDIYNLKKPKVIYPHLLTQLRADLEKAKVCTNLERGKKLNSIHAEKDIQRRSQDWSETRPEWGLARNAAFIVAPRSLTKNIDLDGRCFLHSYDWTQDPEGSLLETILTAPMVVAQWINSQYLFSTLDNVAYGSGSKITHNITGKLGVMQGNGSDLMHGLPLQSVMSSDTCSYHQPQRLVTLILAPKKLVSNIIERQTILKKLFFNEWVHLILIDANDGLAYKLNQRGHWILAN</sequence>
<keyword evidence="4 6" id="KW-0862">Zinc</keyword>
<feature type="binding site" evidence="6">
    <location>
        <position position="476"/>
    </location>
    <ligand>
        <name>Zn(2+)</name>
        <dbReference type="ChEBI" id="CHEBI:29105"/>
    </ligand>
</feature>
<dbReference type="GO" id="GO:0005886">
    <property type="term" value="C:plasma membrane"/>
    <property type="evidence" value="ECO:0007669"/>
    <property type="project" value="UniProtKB-SubCell"/>
</dbReference>
<dbReference type="Proteomes" id="UP000054725">
    <property type="component" value="Unassembled WGS sequence"/>
</dbReference>
<evidence type="ECO:0000256" key="6">
    <source>
        <dbReference type="HAMAP-Rule" id="MF_01871"/>
    </source>
</evidence>
<evidence type="ECO:0000313" key="7">
    <source>
        <dbReference type="EMBL" id="KTD37696.1"/>
    </source>
</evidence>
<dbReference type="OrthoDB" id="9805101at2"/>
<comment type="function">
    <text evidence="6">Part of an energy-coupled inorganic carbon pump.</text>
</comment>
<accession>A0A0W0WZD6</accession>
<keyword evidence="5 6" id="KW-0472">Membrane</keyword>
<dbReference type="PANTHER" id="PTHR38344">
    <property type="entry name" value="UPF0753 PROTEIN AQ_863"/>
    <property type="match status" value="1"/>
</dbReference>
<evidence type="ECO:0000256" key="2">
    <source>
        <dbReference type="ARBA" id="ARBA00022475"/>
    </source>
</evidence>
<feature type="binding site" evidence="6">
    <location>
        <position position="279"/>
    </location>
    <ligand>
        <name>Zn(2+)</name>
        <dbReference type="ChEBI" id="CHEBI:29105"/>
    </ligand>
</feature>
<feature type="binding site" evidence="6">
    <location>
        <position position="281"/>
    </location>
    <ligand>
        <name>Zn(2+)</name>
        <dbReference type="ChEBI" id="CHEBI:29105"/>
    </ligand>
</feature>